<keyword evidence="1" id="KW-0472">Membrane</keyword>
<evidence type="ECO:0000313" key="2">
    <source>
        <dbReference type="EMBL" id="WVT05489.1"/>
    </source>
</evidence>
<dbReference type="Proteomes" id="UP001432360">
    <property type="component" value="Chromosome"/>
</dbReference>
<evidence type="ECO:0000313" key="3">
    <source>
        <dbReference type="Proteomes" id="UP001432360"/>
    </source>
</evidence>
<dbReference type="RefSeq" id="WP_331374568.1">
    <property type="nucleotide sequence ID" value="NZ_CP133148.1"/>
</dbReference>
<gene>
    <name evidence="2" type="ORF">RB548_08905</name>
</gene>
<keyword evidence="1" id="KW-0812">Transmembrane</keyword>
<reference evidence="2" key="1">
    <citation type="submission" date="2023-08" db="EMBL/GenBank/DDBJ databases">
        <title>Complete genome sequence of Sinorhizobium chiapanecum ITTG S70 isolated from Acaciella angustissima nodules in Chiapas-Mexico.</title>
        <authorList>
            <person name="Rincon-Rosales R."/>
            <person name="Rogel M.A."/>
            <person name="Rincon-Medina C.I."/>
            <person name="Guerrero G."/>
            <person name="Manzano-Gomez L.A."/>
            <person name="Lopez-Lopez A."/>
            <person name="Rincon Molina F.A."/>
            <person name="Martinez-Romero E."/>
        </authorList>
    </citation>
    <scope>NUCLEOTIDE SEQUENCE</scope>
    <source>
        <strain evidence="2">ITTG S70</strain>
    </source>
</reference>
<sequence length="223" mass="25333">MEGNWSDGLGEFWAAAYSVAWLEWAKAIFDLLKGVAWPLAVFMLVWLFRHQIRERIKDLVSAGPAGVVLQGAQSTQTSSTSLSTTTNHPMQTVMTTMERIESELASYQESLKIPTLIRALAEVQVARLFEVVFSDIYGSQITALRHLKAQKEISVDDAKKFFDDVVKPMNEDLYSIWGFDDWSSFLFRQELARRENGKIFATDRGIDFVYFVDKAKPGIPRPN</sequence>
<evidence type="ECO:0000256" key="1">
    <source>
        <dbReference type="SAM" id="Phobius"/>
    </source>
</evidence>
<dbReference type="EMBL" id="CP133148">
    <property type="protein sequence ID" value="WVT05489.1"/>
    <property type="molecule type" value="Genomic_DNA"/>
</dbReference>
<proteinExistence type="predicted"/>
<keyword evidence="3" id="KW-1185">Reference proteome</keyword>
<keyword evidence="1" id="KW-1133">Transmembrane helix</keyword>
<feature type="transmembrane region" description="Helical" evidence="1">
    <location>
        <begin position="27"/>
        <end position="48"/>
    </location>
</feature>
<name>A0ABZ2BDC4_9HYPH</name>
<accession>A0ABZ2BDC4</accession>
<organism evidence="2 3">
    <name type="scientific">Sinorhizobium chiapasense</name>
    <dbReference type="NCBI Taxonomy" id="501572"/>
    <lineage>
        <taxon>Bacteria</taxon>
        <taxon>Pseudomonadati</taxon>
        <taxon>Pseudomonadota</taxon>
        <taxon>Alphaproteobacteria</taxon>
        <taxon>Hyphomicrobiales</taxon>
        <taxon>Rhizobiaceae</taxon>
        <taxon>Sinorhizobium/Ensifer group</taxon>
        <taxon>Sinorhizobium</taxon>
    </lineage>
</organism>
<protein>
    <submittedName>
        <fullName evidence="2">Uncharacterized protein</fullName>
    </submittedName>
</protein>